<dbReference type="EMBL" id="UOFY01000051">
    <property type="protein sequence ID" value="VAX10520.1"/>
    <property type="molecule type" value="Genomic_DNA"/>
</dbReference>
<dbReference type="InterPro" id="IPR004358">
    <property type="entry name" value="Sig_transdc_His_kin-like_C"/>
</dbReference>
<feature type="transmembrane region" description="Helical" evidence="7">
    <location>
        <begin position="84"/>
        <end position="102"/>
    </location>
</feature>
<dbReference type="Gene3D" id="3.30.565.10">
    <property type="entry name" value="Histidine kinase-like ATPase, C-terminal domain"/>
    <property type="match status" value="1"/>
</dbReference>
<dbReference type="GO" id="GO:0005886">
    <property type="term" value="C:plasma membrane"/>
    <property type="evidence" value="ECO:0007669"/>
    <property type="project" value="TreeGrafter"/>
</dbReference>
<dbReference type="GO" id="GO:0005524">
    <property type="term" value="F:ATP binding"/>
    <property type="evidence" value="ECO:0007669"/>
    <property type="project" value="UniProtKB-KW"/>
</dbReference>
<keyword evidence="7" id="KW-0472">Membrane</keyword>
<keyword evidence="3 9" id="KW-0808">Transferase</keyword>
<accession>A0A3B1BIX1</accession>
<keyword evidence="6" id="KW-0067">ATP-binding</keyword>
<dbReference type="SMART" id="SM00387">
    <property type="entry name" value="HATPase_c"/>
    <property type="match status" value="1"/>
</dbReference>
<dbReference type="InterPro" id="IPR036890">
    <property type="entry name" value="HATPase_C_sf"/>
</dbReference>
<dbReference type="SUPFAM" id="SSF55874">
    <property type="entry name" value="ATPase domain of HSP90 chaperone/DNA topoisomerase II/histidine kinase"/>
    <property type="match status" value="1"/>
</dbReference>
<dbReference type="PROSITE" id="PS50109">
    <property type="entry name" value="HIS_KIN"/>
    <property type="match status" value="1"/>
</dbReference>
<dbReference type="PRINTS" id="PR00344">
    <property type="entry name" value="BCTRLSENSOR"/>
</dbReference>
<dbReference type="InterPro" id="IPR003594">
    <property type="entry name" value="HATPase_dom"/>
</dbReference>
<dbReference type="PANTHER" id="PTHR44936:SF10">
    <property type="entry name" value="SENSOR PROTEIN RSTB"/>
    <property type="match status" value="1"/>
</dbReference>
<feature type="transmembrane region" description="Helical" evidence="7">
    <location>
        <begin position="160"/>
        <end position="183"/>
    </location>
</feature>
<evidence type="ECO:0000256" key="6">
    <source>
        <dbReference type="ARBA" id="ARBA00022840"/>
    </source>
</evidence>
<evidence type="ECO:0000256" key="5">
    <source>
        <dbReference type="ARBA" id="ARBA00022777"/>
    </source>
</evidence>
<proteinExistence type="predicted"/>
<keyword evidence="7" id="KW-1133">Transmembrane helix</keyword>
<dbReference type="InterPro" id="IPR036097">
    <property type="entry name" value="HisK_dim/P_sf"/>
</dbReference>
<evidence type="ECO:0000256" key="7">
    <source>
        <dbReference type="SAM" id="Phobius"/>
    </source>
</evidence>
<keyword evidence="7" id="KW-0812">Transmembrane</keyword>
<evidence type="ECO:0000256" key="2">
    <source>
        <dbReference type="ARBA" id="ARBA00012438"/>
    </source>
</evidence>
<feature type="domain" description="Histidine kinase" evidence="8">
    <location>
        <begin position="219"/>
        <end position="427"/>
    </location>
</feature>
<feature type="transmembrane region" description="Helical" evidence="7">
    <location>
        <begin position="53"/>
        <end position="72"/>
    </location>
</feature>
<sequence>MRHNVARQIVAGCANKPTMLNLRSLLLLRSVSIGAQVLAILLAIYGFAITLPVIPLLLILSLLSGWTLYSWNTKDEKRNNEAHFFLQLLIDVLALSAIFYFTGGATNPFIWLFLLPIIIAATILPALPNGILALLTILAYSLLMRFYLPLEYAHLDHESGFNQHILGMWFGFIFSAISVAYFINNMARNLRQRDQHLAEAREQQLRDERLVALATLATGAAHELGTPLATMSIITDELFDECDKPELNGQFEIMRQQIQRCKIALSTLSASSGEIRAESGQRIQVKDYLLQIIEQWQVQRPGIHFNHHFQTDKQSAHIIADQALTQALINVLNNAADASPGAVSFHAQWDCNTLELAIKDRGAGLSSLASNKLGKEPYSSKQQGSESGLGLGLFLAHASIKRMGGDITLFNRKRGGVCTRITLPLENFNTLNTP</sequence>
<feature type="transmembrane region" description="Helical" evidence="7">
    <location>
        <begin position="131"/>
        <end position="148"/>
    </location>
</feature>
<dbReference type="PANTHER" id="PTHR44936">
    <property type="entry name" value="SENSOR PROTEIN CREC"/>
    <property type="match status" value="1"/>
</dbReference>
<dbReference type="Gene3D" id="1.10.287.130">
    <property type="match status" value="1"/>
</dbReference>
<feature type="transmembrane region" description="Helical" evidence="7">
    <location>
        <begin position="108"/>
        <end position="124"/>
    </location>
</feature>
<dbReference type="Pfam" id="PF02518">
    <property type="entry name" value="HATPase_c"/>
    <property type="match status" value="1"/>
</dbReference>
<evidence type="ECO:0000256" key="1">
    <source>
        <dbReference type="ARBA" id="ARBA00000085"/>
    </source>
</evidence>
<organism evidence="9">
    <name type="scientific">hydrothermal vent metagenome</name>
    <dbReference type="NCBI Taxonomy" id="652676"/>
    <lineage>
        <taxon>unclassified sequences</taxon>
        <taxon>metagenomes</taxon>
        <taxon>ecological metagenomes</taxon>
    </lineage>
</organism>
<dbReference type="GO" id="GO:0000155">
    <property type="term" value="F:phosphorelay sensor kinase activity"/>
    <property type="evidence" value="ECO:0007669"/>
    <property type="project" value="InterPro"/>
</dbReference>
<evidence type="ECO:0000256" key="3">
    <source>
        <dbReference type="ARBA" id="ARBA00022679"/>
    </source>
</evidence>
<evidence type="ECO:0000313" key="9">
    <source>
        <dbReference type="EMBL" id="VAX10520.1"/>
    </source>
</evidence>
<keyword evidence="4" id="KW-0547">Nucleotide-binding</keyword>
<dbReference type="SUPFAM" id="SSF47384">
    <property type="entry name" value="Homodimeric domain of signal transducing histidine kinase"/>
    <property type="match status" value="1"/>
</dbReference>
<dbReference type="EC" id="2.7.13.3" evidence="2"/>
<evidence type="ECO:0000259" key="8">
    <source>
        <dbReference type="PROSITE" id="PS50109"/>
    </source>
</evidence>
<evidence type="ECO:0000256" key="4">
    <source>
        <dbReference type="ARBA" id="ARBA00022741"/>
    </source>
</evidence>
<comment type="catalytic activity">
    <reaction evidence="1">
        <text>ATP + protein L-histidine = ADP + protein N-phospho-L-histidine.</text>
        <dbReference type="EC" id="2.7.13.3"/>
    </reaction>
</comment>
<reference evidence="9" key="1">
    <citation type="submission" date="2018-06" db="EMBL/GenBank/DDBJ databases">
        <authorList>
            <person name="Zhirakovskaya E."/>
        </authorList>
    </citation>
    <scope>NUCLEOTIDE SEQUENCE</scope>
</reference>
<keyword evidence="5 9" id="KW-0418">Kinase</keyword>
<name>A0A3B1BIX1_9ZZZZ</name>
<dbReference type="AlphaFoldDB" id="A0A3B1BIX1"/>
<gene>
    <name evidence="9" type="ORF">MNBD_GAMMA25-1425</name>
</gene>
<feature type="transmembrane region" description="Helical" evidence="7">
    <location>
        <begin position="26"/>
        <end position="47"/>
    </location>
</feature>
<dbReference type="InterPro" id="IPR050980">
    <property type="entry name" value="2C_sensor_his_kinase"/>
</dbReference>
<dbReference type="InterPro" id="IPR005467">
    <property type="entry name" value="His_kinase_dom"/>
</dbReference>
<protein>
    <recommendedName>
        <fullName evidence="2">histidine kinase</fullName>
        <ecNumber evidence="2">2.7.13.3</ecNumber>
    </recommendedName>
</protein>